<dbReference type="KEGG" id="msto:MSTO_53250"/>
<sequence length="125" mass="14108">MTVPMLGPLTMSGFEHKWWFSFVFVVVGLIGLYVLALISRRRRLMRFANMDILERVAPTRSRRWRHLPAILLVVALLASTVGLAGPTHAVQIPRKRGRHVIDPGVAGDDRHRHGTEQAGRRPASR</sequence>
<name>A0A7I7QG50_9MYCO</name>
<gene>
    <name evidence="4" type="ORF">MSTO_53250</name>
</gene>
<accession>A0A7I7QG50</accession>
<organism evidence="4 5">
    <name type="scientific">Mycobacterium stomatepiae</name>
    <dbReference type="NCBI Taxonomy" id="470076"/>
    <lineage>
        <taxon>Bacteria</taxon>
        <taxon>Bacillati</taxon>
        <taxon>Actinomycetota</taxon>
        <taxon>Actinomycetes</taxon>
        <taxon>Mycobacteriales</taxon>
        <taxon>Mycobacteriaceae</taxon>
        <taxon>Mycobacterium</taxon>
        <taxon>Mycobacterium simiae complex</taxon>
    </lineage>
</organism>
<dbReference type="EMBL" id="AP022587">
    <property type="protein sequence ID" value="BBY25120.1"/>
    <property type="molecule type" value="Genomic_DNA"/>
</dbReference>
<evidence type="ECO:0000313" key="4">
    <source>
        <dbReference type="EMBL" id="BBY25120.1"/>
    </source>
</evidence>
<feature type="transmembrane region" description="Helical" evidence="2">
    <location>
        <begin position="18"/>
        <end position="38"/>
    </location>
</feature>
<proteinExistence type="predicted"/>
<dbReference type="Pfam" id="PF07584">
    <property type="entry name" value="BatA"/>
    <property type="match status" value="1"/>
</dbReference>
<evidence type="ECO:0000313" key="5">
    <source>
        <dbReference type="Proteomes" id="UP000467130"/>
    </source>
</evidence>
<dbReference type="Proteomes" id="UP000467130">
    <property type="component" value="Chromosome"/>
</dbReference>
<evidence type="ECO:0000259" key="3">
    <source>
        <dbReference type="Pfam" id="PF07584"/>
    </source>
</evidence>
<dbReference type="InterPro" id="IPR024163">
    <property type="entry name" value="Aerotolerance_reg_N"/>
</dbReference>
<keyword evidence="2" id="KW-1133">Transmembrane helix</keyword>
<keyword evidence="2" id="KW-0472">Membrane</keyword>
<dbReference type="AlphaFoldDB" id="A0A7I7QG50"/>
<feature type="compositionally biased region" description="Basic and acidic residues" evidence="1">
    <location>
        <begin position="107"/>
        <end position="119"/>
    </location>
</feature>
<protein>
    <recommendedName>
        <fullName evidence="3">Aerotolerance regulator N-terminal domain-containing protein</fullName>
    </recommendedName>
</protein>
<reference evidence="4 5" key="1">
    <citation type="journal article" date="2019" name="Emerg. Microbes Infect.">
        <title>Comprehensive subspecies identification of 175 nontuberculous mycobacteria species based on 7547 genomic profiles.</title>
        <authorList>
            <person name="Matsumoto Y."/>
            <person name="Kinjo T."/>
            <person name="Motooka D."/>
            <person name="Nabeya D."/>
            <person name="Jung N."/>
            <person name="Uechi K."/>
            <person name="Horii T."/>
            <person name="Iida T."/>
            <person name="Fujita J."/>
            <person name="Nakamura S."/>
        </authorList>
    </citation>
    <scope>NUCLEOTIDE SEQUENCE [LARGE SCALE GENOMIC DNA]</scope>
    <source>
        <strain evidence="4 5">JCM 17783</strain>
    </source>
</reference>
<evidence type="ECO:0000256" key="2">
    <source>
        <dbReference type="SAM" id="Phobius"/>
    </source>
</evidence>
<feature type="domain" description="Aerotolerance regulator N-terminal" evidence="3">
    <location>
        <begin position="11"/>
        <end position="86"/>
    </location>
</feature>
<feature type="transmembrane region" description="Helical" evidence="2">
    <location>
        <begin position="67"/>
        <end position="85"/>
    </location>
</feature>
<evidence type="ECO:0000256" key="1">
    <source>
        <dbReference type="SAM" id="MobiDB-lite"/>
    </source>
</evidence>
<feature type="region of interest" description="Disordered" evidence="1">
    <location>
        <begin position="99"/>
        <end position="125"/>
    </location>
</feature>
<keyword evidence="2" id="KW-0812">Transmembrane</keyword>
<keyword evidence="5" id="KW-1185">Reference proteome</keyword>